<evidence type="ECO:0000256" key="1">
    <source>
        <dbReference type="SAM" id="MobiDB-lite"/>
    </source>
</evidence>
<dbReference type="Proteomes" id="UP001279734">
    <property type="component" value="Unassembled WGS sequence"/>
</dbReference>
<keyword evidence="3" id="KW-1185">Reference proteome</keyword>
<sequence>MKSDSAALILSKKIALPKCCPVPSSSSADLPSEVDCPGLPEEVSAASVSSPVQVIAGNLEMTPAPTSPRASALSLMVDADMCDSLNGTQPKDVDYELVFEAPVGVDQELPEKSGSGAEHPVDPSVVHPSDASPFKPLEKAPSSKVVRLGFGVPSSIMNCSRFDIPSCAGVAEEVAAGFKGFPLMNGISLSHVGDWCPCC</sequence>
<evidence type="ECO:0000313" key="3">
    <source>
        <dbReference type="Proteomes" id="UP001279734"/>
    </source>
</evidence>
<evidence type="ECO:0000313" key="2">
    <source>
        <dbReference type="EMBL" id="GMH00758.1"/>
    </source>
</evidence>
<gene>
    <name evidence="2" type="ORF">Nepgr_002597</name>
</gene>
<reference evidence="2" key="1">
    <citation type="submission" date="2023-05" db="EMBL/GenBank/DDBJ databases">
        <title>Nepenthes gracilis genome sequencing.</title>
        <authorList>
            <person name="Fukushima K."/>
        </authorList>
    </citation>
    <scope>NUCLEOTIDE SEQUENCE</scope>
    <source>
        <strain evidence="2">SING2019-196</strain>
    </source>
</reference>
<accession>A0AAD3P903</accession>
<dbReference type="EMBL" id="BSYO01000002">
    <property type="protein sequence ID" value="GMH00758.1"/>
    <property type="molecule type" value="Genomic_DNA"/>
</dbReference>
<comment type="caution">
    <text evidence="2">The sequence shown here is derived from an EMBL/GenBank/DDBJ whole genome shotgun (WGS) entry which is preliminary data.</text>
</comment>
<name>A0AAD3P903_NEPGR</name>
<organism evidence="2 3">
    <name type="scientific">Nepenthes gracilis</name>
    <name type="common">Slender pitcher plant</name>
    <dbReference type="NCBI Taxonomy" id="150966"/>
    <lineage>
        <taxon>Eukaryota</taxon>
        <taxon>Viridiplantae</taxon>
        <taxon>Streptophyta</taxon>
        <taxon>Embryophyta</taxon>
        <taxon>Tracheophyta</taxon>
        <taxon>Spermatophyta</taxon>
        <taxon>Magnoliopsida</taxon>
        <taxon>eudicotyledons</taxon>
        <taxon>Gunneridae</taxon>
        <taxon>Pentapetalae</taxon>
        <taxon>Caryophyllales</taxon>
        <taxon>Nepenthaceae</taxon>
        <taxon>Nepenthes</taxon>
    </lineage>
</organism>
<proteinExistence type="predicted"/>
<protein>
    <submittedName>
        <fullName evidence="2">Uncharacterized protein</fullName>
    </submittedName>
</protein>
<feature type="region of interest" description="Disordered" evidence="1">
    <location>
        <begin position="108"/>
        <end position="138"/>
    </location>
</feature>
<dbReference type="AlphaFoldDB" id="A0AAD3P903"/>